<dbReference type="WBParaSite" id="RSKR_0000440866.1">
    <property type="protein sequence ID" value="RSKR_0000440866.1"/>
    <property type="gene ID" value="RSKR_0000440866"/>
</dbReference>
<evidence type="ECO:0000313" key="2">
    <source>
        <dbReference type="WBParaSite" id="RSKR_0000440866.1"/>
    </source>
</evidence>
<protein>
    <submittedName>
        <fullName evidence="2">Serpentine receptor class gamma</fullName>
    </submittedName>
</protein>
<evidence type="ECO:0000313" key="1">
    <source>
        <dbReference type="Proteomes" id="UP000095286"/>
    </source>
</evidence>
<proteinExistence type="predicted"/>
<organism evidence="1 2">
    <name type="scientific">Rhabditophanes sp. KR3021</name>
    <dbReference type="NCBI Taxonomy" id="114890"/>
    <lineage>
        <taxon>Eukaryota</taxon>
        <taxon>Metazoa</taxon>
        <taxon>Ecdysozoa</taxon>
        <taxon>Nematoda</taxon>
        <taxon>Chromadorea</taxon>
        <taxon>Rhabditida</taxon>
        <taxon>Tylenchina</taxon>
        <taxon>Panagrolaimomorpha</taxon>
        <taxon>Strongyloidoidea</taxon>
        <taxon>Alloionematidae</taxon>
        <taxon>Rhabditophanes</taxon>
    </lineage>
</organism>
<dbReference type="Proteomes" id="UP000095286">
    <property type="component" value="Unplaced"/>
</dbReference>
<accession>A0AC35TUA9</accession>
<sequence>MSQLATSLYIYYIICILIDIISTIFYVLLLIFLTSKLISTSDKTISKEFFVLFVISGVFDLIFLIEEYINFRIPQFAWFPDFYMNSYRYSIYVGPCFTYSIASLILIGLNSVNVSINRLTAILYPIKYSLIWSGLNLKLLIAWPILVTIIFFFSFIQAVGDYGIDDGDGRMYQIYTDEWVNQIIWYLLIGSHAITVLLVGTINYYVVSQMRKISSTGKVLTNITKTDIVFVKYTQVYFVIVLFTLGLECAQIISSNLGLIGVYNNCMTVYVGLETVLVFFSPFTLVILSREIRRRFLVWLGLNKLSDKFGDSNTVVQAQRQASNVHGRTIPTKVI</sequence>
<name>A0AC35TUA9_9BILA</name>
<reference evidence="2" key="1">
    <citation type="submission" date="2016-11" db="UniProtKB">
        <authorList>
            <consortium name="WormBaseParasite"/>
        </authorList>
    </citation>
    <scope>IDENTIFICATION</scope>
    <source>
        <strain evidence="2">KR3021</strain>
    </source>
</reference>